<protein>
    <submittedName>
        <fullName evidence="1">Uncharacterized protein</fullName>
    </submittedName>
</protein>
<name>X0XYG9_9ZZZZ</name>
<dbReference type="EMBL" id="BARS01046152">
    <property type="protein sequence ID" value="GAG40242.1"/>
    <property type="molecule type" value="Genomic_DNA"/>
</dbReference>
<gene>
    <name evidence="1" type="ORF">S01H1_69500</name>
</gene>
<accession>X0XYG9</accession>
<evidence type="ECO:0000313" key="1">
    <source>
        <dbReference type="EMBL" id="GAG40242.1"/>
    </source>
</evidence>
<organism evidence="1">
    <name type="scientific">marine sediment metagenome</name>
    <dbReference type="NCBI Taxonomy" id="412755"/>
    <lineage>
        <taxon>unclassified sequences</taxon>
        <taxon>metagenomes</taxon>
        <taxon>ecological metagenomes</taxon>
    </lineage>
</organism>
<comment type="caution">
    <text evidence="1">The sequence shown here is derived from an EMBL/GenBank/DDBJ whole genome shotgun (WGS) entry which is preliminary data.</text>
</comment>
<reference evidence="1" key="1">
    <citation type="journal article" date="2014" name="Front. Microbiol.">
        <title>High frequency of phylogenetically diverse reductive dehalogenase-homologous genes in deep subseafloor sedimentary metagenomes.</title>
        <authorList>
            <person name="Kawai M."/>
            <person name="Futagami T."/>
            <person name="Toyoda A."/>
            <person name="Takaki Y."/>
            <person name="Nishi S."/>
            <person name="Hori S."/>
            <person name="Arai W."/>
            <person name="Tsubouchi T."/>
            <person name="Morono Y."/>
            <person name="Uchiyama I."/>
            <person name="Ito T."/>
            <person name="Fujiyama A."/>
            <person name="Inagaki F."/>
            <person name="Takami H."/>
        </authorList>
    </citation>
    <scope>NUCLEOTIDE SEQUENCE</scope>
    <source>
        <strain evidence="1">Expedition CK06-06</strain>
    </source>
</reference>
<dbReference type="AlphaFoldDB" id="X0XYG9"/>
<feature type="non-terminal residue" evidence="1">
    <location>
        <position position="40"/>
    </location>
</feature>
<proteinExistence type="predicted"/>
<sequence>MDPEVAVPQAWSAPMGSKYLTWSGSVPDYNLPTLHSLTKG</sequence>